<dbReference type="Gene3D" id="2.60.40.1180">
    <property type="entry name" value="Golgi alpha-mannosidase II"/>
    <property type="match status" value="1"/>
</dbReference>
<dbReference type="EMBL" id="UFSB01000001">
    <property type="protein sequence ID" value="SUU37302.1"/>
    <property type="molecule type" value="Genomic_DNA"/>
</dbReference>
<dbReference type="SUPFAM" id="SSF81296">
    <property type="entry name" value="E set domains"/>
    <property type="match status" value="1"/>
</dbReference>
<proteinExistence type="inferred from homology"/>
<dbReference type="GO" id="GO:0005980">
    <property type="term" value="P:glycogen catabolic process"/>
    <property type="evidence" value="ECO:0007669"/>
    <property type="project" value="InterPro"/>
</dbReference>
<dbReference type="SUPFAM" id="SSF51445">
    <property type="entry name" value="(Trans)glycosidases"/>
    <property type="match status" value="1"/>
</dbReference>
<feature type="domain" description="Glycosyl hydrolase family 13 catalytic" evidence="4">
    <location>
        <begin position="166"/>
        <end position="573"/>
    </location>
</feature>
<dbReference type="Proteomes" id="UP000254507">
    <property type="component" value="Unassembled WGS sequence"/>
</dbReference>
<dbReference type="Pfam" id="PF00128">
    <property type="entry name" value="Alpha-amylase"/>
    <property type="match status" value="1"/>
</dbReference>
<dbReference type="NCBIfam" id="TIGR02100">
    <property type="entry name" value="glgX_debranch"/>
    <property type="match status" value="1"/>
</dbReference>
<dbReference type="Gene3D" id="3.20.20.80">
    <property type="entry name" value="Glycosidases"/>
    <property type="match status" value="1"/>
</dbReference>
<dbReference type="InterPro" id="IPR011837">
    <property type="entry name" value="Glycogen_debranch_GlgX"/>
</dbReference>
<dbReference type="InterPro" id="IPR017853">
    <property type="entry name" value="GH"/>
</dbReference>
<dbReference type="InterPro" id="IPR006047">
    <property type="entry name" value="GH13_cat_dom"/>
</dbReference>
<keyword evidence="2 5" id="KW-0378">Hydrolase</keyword>
<dbReference type="InterPro" id="IPR004193">
    <property type="entry name" value="Glyco_hydro_13_N"/>
</dbReference>
<comment type="similarity">
    <text evidence="1">Belongs to the glycosyl hydrolase 13 family.</text>
</comment>
<gene>
    <name evidence="5" type="primary">glgX</name>
    <name evidence="5" type="ORF">NCTC10851_01516</name>
</gene>
<dbReference type="InterPro" id="IPR013783">
    <property type="entry name" value="Ig-like_fold"/>
</dbReference>
<evidence type="ECO:0000313" key="6">
    <source>
        <dbReference type="Proteomes" id="UP000254507"/>
    </source>
</evidence>
<evidence type="ECO:0000259" key="4">
    <source>
        <dbReference type="SMART" id="SM00642"/>
    </source>
</evidence>
<organism evidence="5 6">
    <name type="scientific">Actinobacillus seminis</name>
    <dbReference type="NCBI Taxonomy" id="722"/>
    <lineage>
        <taxon>Bacteria</taxon>
        <taxon>Pseudomonadati</taxon>
        <taxon>Pseudomonadota</taxon>
        <taxon>Gammaproteobacteria</taxon>
        <taxon>Pasteurellales</taxon>
        <taxon>Pasteurellaceae</taxon>
        <taxon>Actinobacillus</taxon>
    </lineage>
</organism>
<dbReference type="Gene3D" id="2.60.40.10">
    <property type="entry name" value="Immunoglobulins"/>
    <property type="match status" value="1"/>
</dbReference>
<sequence length="668" mass="77503">MRNTIKESSKKMSKVGVGVPYPLGCTVRIEKRRTGLNFSLFSSKASRVELCLFDENERETRFELTQKTKDIWHIWLSDITQGTRYGYRVYGDEPWFNPQKLLLDPYAKVVEGKPDLSSAEKRAWFELSDWRDNAAVAPKAKIEMEDFDWEADRFPDVSWANTIIYELHVKGFSQLQTALPKALRGTYAGLAHPTSIAYLQNLGITTIELLPINYFIDEPHLQQKQLQNYWGYNPLAMFAVEPKYWSGKAGSSPLYEFKTMVKALHQAGIEVILDVVFNHTAESEQGYPTFSQRGIDDDYYYWKDAQGRYLNWTGCGNMLNLSHSMSRKWVLDCLCYWVEECHVDGFRFDLATVLGRETPNYHAQAQLFHDIAIEPRLQGRKFIAEPWDIGEYGYQVGNFPAYFAEWNDRFRDDISRFWLWQSGELGAFVERFAGSSDLYQRGNRKPHHSINFITSHDGFTLHDAVSYNEKHNLANGEENRDGRNENYSYNHGIEGTDGLSEQVMRSRFFSKMALLRTLLLANGTPMLLAGDEFGNTQWGNNNAYCQDNEMAWLKWDEFDRALFEEVKQTIALRKKICSLSCDQWWSAENVQWLDTQGQPMTVAQWQNPDLKAMQIVLDNQWLFLINTKERLQTFFLPDGLWETIDGVHLNENQQMFDALAFSVLRKVA</sequence>
<dbReference type="InterPro" id="IPR013780">
    <property type="entry name" value="Glyco_hydro_b"/>
</dbReference>
<dbReference type="InterPro" id="IPR014756">
    <property type="entry name" value="Ig_E-set"/>
</dbReference>
<dbReference type="Pfam" id="PF02922">
    <property type="entry name" value="CBM_48"/>
    <property type="match status" value="1"/>
</dbReference>
<dbReference type="GO" id="GO:0004135">
    <property type="term" value="F:amylo-alpha-1,6-glucosidase activity"/>
    <property type="evidence" value="ECO:0007669"/>
    <property type="project" value="InterPro"/>
</dbReference>
<dbReference type="InterPro" id="IPR044505">
    <property type="entry name" value="GlgX_Isoamylase_N_E_set"/>
</dbReference>
<dbReference type="AlphaFoldDB" id="A0A380VEQ9"/>
<reference evidence="5 6" key="1">
    <citation type="submission" date="2018-06" db="EMBL/GenBank/DDBJ databases">
        <authorList>
            <consortium name="Pathogen Informatics"/>
            <person name="Doyle S."/>
        </authorList>
    </citation>
    <scope>NUCLEOTIDE SEQUENCE [LARGE SCALE GENOMIC DNA]</scope>
    <source>
        <strain evidence="5 6">NCTC10851</strain>
    </source>
</reference>
<dbReference type="SMART" id="SM00642">
    <property type="entry name" value="Aamy"/>
    <property type="match status" value="1"/>
</dbReference>
<evidence type="ECO:0000256" key="3">
    <source>
        <dbReference type="ARBA" id="ARBA00023295"/>
    </source>
</evidence>
<dbReference type="PANTHER" id="PTHR43002">
    <property type="entry name" value="GLYCOGEN DEBRANCHING ENZYME"/>
    <property type="match status" value="1"/>
</dbReference>
<name>A0A380VEQ9_9PAST</name>
<evidence type="ECO:0000313" key="5">
    <source>
        <dbReference type="EMBL" id="SUU37302.1"/>
    </source>
</evidence>
<accession>A0A380VEQ9</accession>
<evidence type="ECO:0000256" key="2">
    <source>
        <dbReference type="ARBA" id="ARBA00022801"/>
    </source>
</evidence>
<keyword evidence="3 5" id="KW-0326">Glycosidase</keyword>
<dbReference type="CDD" id="cd02856">
    <property type="entry name" value="E_set_GDE_Isoamylase_N"/>
    <property type="match status" value="1"/>
</dbReference>
<protein>
    <submittedName>
        <fullName evidence="5">Glycogen debranching protein GlgX</fullName>
        <ecNumber evidence="5">3.2.1.-</ecNumber>
    </submittedName>
</protein>
<evidence type="ECO:0000256" key="1">
    <source>
        <dbReference type="ARBA" id="ARBA00008061"/>
    </source>
</evidence>
<dbReference type="CDD" id="cd11326">
    <property type="entry name" value="AmyAc_Glg_debranch"/>
    <property type="match status" value="1"/>
</dbReference>
<dbReference type="SUPFAM" id="SSF51011">
    <property type="entry name" value="Glycosyl hydrolase domain"/>
    <property type="match status" value="1"/>
</dbReference>
<dbReference type="Pfam" id="PF18390">
    <property type="entry name" value="GlgX_C"/>
    <property type="match status" value="1"/>
</dbReference>
<dbReference type="EC" id="3.2.1.-" evidence="5"/>
<dbReference type="InterPro" id="IPR040784">
    <property type="entry name" value="GlgX_C"/>
</dbReference>